<comment type="caution">
    <text evidence="2">The sequence shown here is derived from an EMBL/GenBank/DDBJ whole genome shotgun (WGS) entry which is preliminary data.</text>
</comment>
<evidence type="ECO:0000313" key="2">
    <source>
        <dbReference type="EMBL" id="MCI31344.1"/>
    </source>
</evidence>
<dbReference type="EMBL" id="LXQA010186445">
    <property type="protein sequence ID" value="MCI31344.1"/>
    <property type="molecule type" value="Genomic_DNA"/>
</dbReference>
<proteinExistence type="predicted"/>
<evidence type="ECO:0000313" key="3">
    <source>
        <dbReference type="Proteomes" id="UP000265520"/>
    </source>
</evidence>
<keyword evidence="3" id="KW-1185">Reference proteome</keyword>
<accession>A0A392R5G5</accession>
<evidence type="ECO:0000256" key="1">
    <source>
        <dbReference type="SAM" id="MobiDB-lite"/>
    </source>
</evidence>
<name>A0A392R5G5_9FABA</name>
<protein>
    <submittedName>
        <fullName evidence="2">Uncharacterized protein</fullName>
    </submittedName>
</protein>
<organism evidence="2 3">
    <name type="scientific">Trifolium medium</name>
    <dbReference type="NCBI Taxonomy" id="97028"/>
    <lineage>
        <taxon>Eukaryota</taxon>
        <taxon>Viridiplantae</taxon>
        <taxon>Streptophyta</taxon>
        <taxon>Embryophyta</taxon>
        <taxon>Tracheophyta</taxon>
        <taxon>Spermatophyta</taxon>
        <taxon>Magnoliopsida</taxon>
        <taxon>eudicotyledons</taxon>
        <taxon>Gunneridae</taxon>
        <taxon>Pentapetalae</taxon>
        <taxon>rosids</taxon>
        <taxon>fabids</taxon>
        <taxon>Fabales</taxon>
        <taxon>Fabaceae</taxon>
        <taxon>Papilionoideae</taxon>
        <taxon>50 kb inversion clade</taxon>
        <taxon>NPAAA clade</taxon>
        <taxon>Hologalegina</taxon>
        <taxon>IRL clade</taxon>
        <taxon>Trifolieae</taxon>
        <taxon>Trifolium</taxon>
    </lineage>
</organism>
<feature type="region of interest" description="Disordered" evidence="1">
    <location>
        <begin position="32"/>
        <end position="57"/>
    </location>
</feature>
<sequence>MSESRYGSGGDGHNRKVRLREIHRVRIEDAGGQSLGVRSGDGTYVGEENSVQSPKLTGRMEGTVNNFMIDRIWRVVIATALSTTCSVDENVNAFAF</sequence>
<reference evidence="2 3" key="1">
    <citation type="journal article" date="2018" name="Front. Plant Sci.">
        <title>Red Clover (Trifolium pratense) and Zigzag Clover (T. medium) - A Picture of Genomic Similarities and Differences.</title>
        <authorList>
            <person name="Dluhosova J."/>
            <person name="Istvanek J."/>
            <person name="Nedelnik J."/>
            <person name="Repkova J."/>
        </authorList>
    </citation>
    <scope>NUCLEOTIDE SEQUENCE [LARGE SCALE GENOMIC DNA]</scope>
    <source>
        <strain evidence="3">cv. 10/8</strain>
        <tissue evidence="2">Leaf</tissue>
    </source>
</reference>
<dbReference type="AlphaFoldDB" id="A0A392R5G5"/>
<dbReference type="Proteomes" id="UP000265520">
    <property type="component" value="Unassembled WGS sequence"/>
</dbReference>